<proteinExistence type="predicted"/>
<keyword evidence="3" id="KW-1185">Reference proteome</keyword>
<dbReference type="PANTHER" id="PTHR34282:SF2">
    <property type="entry name" value="DUF3741 DOMAIN-CONTAINING PROTEIN"/>
    <property type="match status" value="1"/>
</dbReference>
<feature type="compositionally biased region" description="Polar residues" evidence="1">
    <location>
        <begin position="154"/>
        <end position="167"/>
    </location>
</feature>
<protein>
    <recommendedName>
        <fullName evidence="4">DUF4378 domain-containing protein</fullName>
    </recommendedName>
</protein>
<evidence type="ECO:0000313" key="3">
    <source>
        <dbReference type="Proteomes" id="UP001189624"/>
    </source>
</evidence>
<organism evidence="2 3">
    <name type="scientific">Sphenostylis stenocarpa</name>
    <dbReference type="NCBI Taxonomy" id="92480"/>
    <lineage>
        <taxon>Eukaryota</taxon>
        <taxon>Viridiplantae</taxon>
        <taxon>Streptophyta</taxon>
        <taxon>Embryophyta</taxon>
        <taxon>Tracheophyta</taxon>
        <taxon>Spermatophyta</taxon>
        <taxon>Magnoliopsida</taxon>
        <taxon>eudicotyledons</taxon>
        <taxon>Gunneridae</taxon>
        <taxon>Pentapetalae</taxon>
        <taxon>rosids</taxon>
        <taxon>fabids</taxon>
        <taxon>Fabales</taxon>
        <taxon>Fabaceae</taxon>
        <taxon>Papilionoideae</taxon>
        <taxon>50 kb inversion clade</taxon>
        <taxon>NPAAA clade</taxon>
        <taxon>indigoferoid/millettioid clade</taxon>
        <taxon>Phaseoleae</taxon>
        <taxon>Sphenostylis</taxon>
    </lineage>
</organism>
<reference evidence="2" key="1">
    <citation type="submission" date="2023-10" db="EMBL/GenBank/DDBJ databases">
        <authorList>
            <person name="Domelevo Entfellner J.-B."/>
        </authorList>
    </citation>
    <scope>NUCLEOTIDE SEQUENCE</scope>
</reference>
<dbReference type="Proteomes" id="UP001189624">
    <property type="component" value="Chromosome 3"/>
</dbReference>
<feature type="compositionally biased region" description="Basic and acidic residues" evidence="1">
    <location>
        <begin position="141"/>
        <end position="152"/>
    </location>
</feature>
<dbReference type="EMBL" id="OY731400">
    <property type="protein sequence ID" value="CAJ1936975.1"/>
    <property type="molecule type" value="Genomic_DNA"/>
</dbReference>
<evidence type="ECO:0000313" key="2">
    <source>
        <dbReference type="EMBL" id="CAJ1936975.1"/>
    </source>
</evidence>
<evidence type="ECO:0000256" key="1">
    <source>
        <dbReference type="SAM" id="MobiDB-lite"/>
    </source>
</evidence>
<dbReference type="Gramene" id="rna-AYBTSS11_LOCUS7761">
    <property type="protein sequence ID" value="CAJ1936975.1"/>
    <property type="gene ID" value="gene-AYBTSS11_LOCUS7761"/>
</dbReference>
<feature type="region of interest" description="Disordered" evidence="1">
    <location>
        <begin position="124"/>
        <end position="183"/>
    </location>
</feature>
<feature type="compositionally biased region" description="Low complexity" evidence="1">
    <location>
        <begin position="209"/>
        <end position="221"/>
    </location>
</feature>
<evidence type="ECO:0008006" key="4">
    <source>
        <dbReference type="Google" id="ProtNLM"/>
    </source>
</evidence>
<gene>
    <name evidence="2" type="ORF">AYBTSS11_LOCUS7761</name>
</gene>
<feature type="region of interest" description="Disordered" evidence="1">
    <location>
        <begin position="209"/>
        <end position="229"/>
    </location>
</feature>
<dbReference type="AlphaFoldDB" id="A0AA86S8W1"/>
<accession>A0AA86S8W1</accession>
<name>A0AA86S8W1_9FABA</name>
<sequence length="808" mass="91259">MHRSFLKCDDPKGVVECGTIRKYRTRSHKVKDKTKIQKTSENLETSLINNRYKVKKVAKGCDGNLIGPSSLHLTQASAEDTGWNNILDSWSRDIMCERKSKDIAKGNLRGAIGRQDSVSMLRKLQEKASQHTATFGRKQTKKPERDRTDGNRIGRTQANPLGEQSNPKGFHRPETSACGSSSNCKEELKKVVTESLVWQNMFPKTTEGFDSGSETFSSSTSQCSGVRTNSLSDHSLSVIAPKTERGPSLVFKLMGLEEAPSKSFPAIKQKLLDGKIDMSKVRRKDHTAERGNPEQKGLRETLDTMHFKSILKERFVKDPKLRMHHFNDTSSKQFGDLSRIALMKPQCNLYQESVKRAYIPILPKDFPITKLKAEIASSKTIKQRKGSSSANMGKEMENGIRKRLNKEEGPRFLEEIIKLESKGSYPVEEYSGKVRLYCHIGHTSQVNETIDRKWKVQPISGKQPEKDISQPTTVAKPQYQRREIPSTKLRKLRSGSRIDKNEISYLKSTGSNNTCTQETKNSKDLNVEIKKINSVVDSLTGRTNQMKNQIPVAEPEPAKLTVEQIMRREKKKIFPEIRIATRLEDELLMLCEADAFINKIGEKCKQRKNSSGNDLIMPLRSEHINDAIAAYSIDAGKEGTELKHFLLTSPSFIGHAKKLFNLDVDYPNTLQKNETIYSMLNLRLYLDCAYELSERKSLQESQVARSLLLACGGNSRLQMSLGRLVEEICDGIENLKFYKEDYDSGAEGFEDNDVFAMMEKDMKCNGETNGMWESGWKRGFCADEAGLVVNKIESLLITGLIEDLVINL</sequence>
<dbReference type="PANTHER" id="PTHR34282">
    <property type="entry name" value="OS01G0228800 PROTEIN-RELATED"/>
    <property type="match status" value="1"/>
</dbReference>
<feature type="region of interest" description="Disordered" evidence="1">
    <location>
        <begin position="458"/>
        <end position="486"/>
    </location>
</feature>